<accession>A0A8S1VUR8</accession>
<dbReference type="Proteomes" id="UP000689195">
    <property type="component" value="Unassembled WGS sequence"/>
</dbReference>
<protein>
    <recommendedName>
        <fullName evidence="3">HTH La-type RNA-binding domain-containing protein</fullName>
    </recommendedName>
</protein>
<dbReference type="InterPro" id="IPR006630">
    <property type="entry name" value="La_HTH"/>
</dbReference>
<dbReference type="GO" id="GO:0003723">
    <property type="term" value="F:RNA binding"/>
    <property type="evidence" value="ECO:0007669"/>
    <property type="project" value="UniProtKB-UniRule"/>
</dbReference>
<proteinExistence type="predicted"/>
<evidence type="ECO:0000313" key="5">
    <source>
        <dbReference type="Proteomes" id="UP000689195"/>
    </source>
</evidence>
<dbReference type="OrthoDB" id="307741at2759"/>
<dbReference type="AlphaFoldDB" id="A0A8S1VUR8"/>
<evidence type="ECO:0000256" key="1">
    <source>
        <dbReference type="ARBA" id="ARBA00022884"/>
    </source>
</evidence>
<organism evidence="4 5">
    <name type="scientific">Paramecium pentaurelia</name>
    <dbReference type="NCBI Taxonomy" id="43138"/>
    <lineage>
        <taxon>Eukaryota</taxon>
        <taxon>Sar</taxon>
        <taxon>Alveolata</taxon>
        <taxon>Ciliophora</taxon>
        <taxon>Intramacronucleata</taxon>
        <taxon>Oligohymenophorea</taxon>
        <taxon>Peniculida</taxon>
        <taxon>Parameciidae</taxon>
        <taxon>Paramecium</taxon>
    </lineage>
</organism>
<evidence type="ECO:0000259" key="3">
    <source>
        <dbReference type="PROSITE" id="PS50961"/>
    </source>
</evidence>
<keyword evidence="1 2" id="KW-0694">RNA-binding</keyword>
<comment type="caution">
    <text evidence="4">The sequence shown here is derived from an EMBL/GenBank/DDBJ whole genome shotgun (WGS) entry which is preliminary data.</text>
</comment>
<feature type="domain" description="HTH La-type RNA-binding" evidence="3">
    <location>
        <begin position="397"/>
        <end position="495"/>
    </location>
</feature>
<sequence length="495" mass="57391">MRLKLIIHYQNNSTDNILLFSKPNQTIEDLCNYLSKTCHLQNPQIFIEGFRALNDQLVENLVIDGQILQVVEVIGSPTKMAQKDTKLKQKQINQIQDSSSEEDVKQVKIKQSLTQNQNSKPQQIKSNLIVQPHQFQQKSTQKNEQKIKPKINQIVSESESSSEDVPIKKSQPANKILIKILSPEEELKNKQEEWKKTFTKSSYKQPDQQISQQPKSNIKFNPIQQNPPQISENQTKDKIIQQVSSTKPTTKLNEFIKLPVQTLKDDPTLIEKNDEVLFKYSYLDVEKCEPTVSNLLNGKIEENSQSGKKLIILTKRNEKLSIYYSEIQELQINVATIQSQARKAAIKVLSQDVDAKQQQQQQQSQQQQQQQQSQSQEIQQQQILSQSDTNSTKITQQLKEVIDPFGIGQQINYYYSDKNYSKDDFILQHSAQDSEKYMQLKLLLNFPKVKSKIKSEDELFDIVDLFLRKTKQDLVNFELKKNNDGLWMIRKKQIA</sequence>
<dbReference type="EMBL" id="CAJJDO010000072">
    <property type="protein sequence ID" value="CAD8179539.1"/>
    <property type="molecule type" value="Genomic_DNA"/>
</dbReference>
<dbReference type="PROSITE" id="PS50961">
    <property type="entry name" value="HTH_LA"/>
    <property type="match status" value="1"/>
</dbReference>
<keyword evidence="5" id="KW-1185">Reference proteome</keyword>
<evidence type="ECO:0000256" key="2">
    <source>
        <dbReference type="PROSITE-ProRule" id="PRU00332"/>
    </source>
</evidence>
<gene>
    <name evidence="4" type="ORF">PPENT_87.1.T0720093</name>
</gene>
<name>A0A8S1VUR8_9CILI</name>
<dbReference type="Pfam" id="PF05383">
    <property type="entry name" value="La"/>
    <property type="match status" value="1"/>
</dbReference>
<reference evidence="4" key="1">
    <citation type="submission" date="2021-01" db="EMBL/GenBank/DDBJ databases">
        <authorList>
            <consortium name="Genoscope - CEA"/>
            <person name="William W."/>
        </authorList>
    </citation>
    <scope>NUCLEOTIDE SEQUENCE</scope>
</reference>
<evidence type="ECO:0000313" key="4">
    <source>
        <dbReference type="EMBL" id="CAD8179539.1"/>
    </source>
</evidence>